<sequence length="258" mass="28353">MSPAPSLSLRSYGRDGAAHQHDHVQLVLPLHGSMELEVDGRGGYLDRFRAAVVAPQTRHAQCALDANRFLVVDCTTDTFGDYALERLRRQPFLDLPPPLQDLLAAQAPHPHLAIAHADAGAAVLAWLQAGTAPRGWQRLQALCRRIEAAPGQDWPVRRMAQLAHLSPSRLHALFRAAFGRTPQDWVAARRLDWVRRQLAHGNRPIADLAQDSGYADQSALTRALKRSTGQTPAAYRRRHRPASGQESGTSRPLPAPAC</sequence>
<dbReference type="PANTHER" id="PTHR46796">
    <property type="entry name" value="HTH-TYPE TRANSCRIPTIONAL ACTIVATOR RHAS-RELATED"/>
    <property type="match status" value="1"/>
</dbReference>
<evidence type="ECO:0000259" key="5">
    <source>
        <dbReference type="PROSITE" id="PS01124"/>
    </source>
</evidence>
<evidence type="ECO:0000256" key="4">
    <source>
        <dbReference type="SAM" id="MobiDB-lite"/>
    </source>
</evidence>
<keyword evidence="1" id="KW-0805">Transcription regulation</keyword>
<dbReference type="GO" id="GO:0043565">
    <property type="term" value="F:sequence-specific DNA binding"/>
    <property type="evidence" value="ECO:0007669"/>
    <property type="project" value="InterPro"/>
</dbReference>
<dbReference type="GO" id="GO:0003700">
    <property type="term" value="F:DNA-binding transcription factor activity"/>
    <property type="evidence" value="ECO:0007669"/>
    <property type="project" value="InterPro"/>
</dbReference>
<dbReference type="SUPFAM" id="SSF46689">
    <property type="entry name" value="Homeodomain-like"/>
    <property type="match status" value="2"/>
</dbReference>
<dbReference type="AlphaFoldDB" id="A0A2P5YZR7"/>
<dbReference type="OrthoDB" id="5996070at2"/>
<name>A0A2P5YZR7_9XANT</name>
<dbReference type="PROSITE" id="PS01124">
    <property type="entry name" value="HTH_ARAC_FAMILY_2"/>
    <property type="match status" value="1"/>
</dbReference>
<reference evidence="6 7" key="1">
    <citation type="submission" date="2016-08" db="EMBL/GenBank/DDBJ databases">
        <authorList>
            <person name="Seilhamer J.J."/>
        </authorList>
    </citation>
    <scope>NUCLEOTIDE SEQUENCE [LARGE SCALE GENOMIC DNA]</scope>
    <source>
        <strain evidence="6 7">CFBP4641</strain>
    </source>
</reference>
<keyword evidence="3" id="KW-0804">Transcription</keyword>
<keyword evidence="2" id="KW-0238">DNA-binding</keyword>
<dbReference type="Proteomes" id="UP000247346">
    <property type="component" value="Unassembled WGS sequence"/>
</dbReference>
<organism evidence="6 7">
    <name type="scientific">Xanthomonas sacchari</name>
    <dbReference type="NCBI Taxonomy" id="56458"/>
    <lineage>
        <taxon>Bacteria</taxon>
        <taxon>Pseudomonadati</taxon>
        <taxon>Pseudomonadota</taxon>
        <taxon>Gammaproteobacteria</taxon>
        <taxon>Lysobacterales</taxon>
        <taxon>Lysobacteraceae</taxon>
        <taxon>Xanthomonas</taxon>
    </lineage>
</organism>
<evidence type="ECO:0000256" key="1">
    <source>
        <dbReference type="ARBA" id="ARBA00023015"/>
    </source>
</evidence>
<evidence type="ECO:0000256" key="3">
    <source>
        <dbReference type="ARBA" id="ARBA00023163"/>
    </source>
</evidence>
<protein>
    <submittedName>
        <fullName evidence="6">AraC family transcriptional regulator</fullName>
    </submittedName>
</protein>
<dbReference type="Pfam" id="PF12833">
    <property type="entry name" value="HTH_18"/>
    <property type="match status" value="1"/>
</dbReference>
<dbReference type="EMBL" id="MDEK01000020">
    <property type="protein sequence ID" value="PPU80446.1"/>
    <property type="molecule type" value="Genomic_DNA"/>
</dbReference>
<dbReference type="PANTHER" id="PTHR46796:SF2">
    <property type="entry name" value="TRANSCRIPTIONAL REGULATORY PROTEIN"/>
    <property type="match status" value="1"/>
</dbReference>
<dbReference type="RefSeq" id="WP_010340021.1">
    <property type="nucleotide sequence ID" value="NZ_CP132343.1"/>
</dbReference>
<accession>A0A2P5YZR7</accession>
<dbReference type="GeneID" id="93877858"/>
<evidence type="ECO:0000313" key="6">
    <source>
        <dbReference type="EMBL" id="PPU80446.1"/>
    </source>
</evidence>
<dbReference type="InterPro" id="IPR050204">
    <property type="entry name" value="AraC_XylS_family_regulators"/>
</dbReference>
<dbReference type="SMART" id="SM00342">
    <property type="entry name" value="HTH_ARAC"/>
    <property type="match status" value="1"/>
</dbReference>
<evidence type="ECO:0000313" key="7">
    <source>
        <dbReference type="Proteomes" id="UP000247346"/>
    </source>
</evidence>
<feature type="region of interest" description="Disordered" evidence="4">
    <location>
        <begin position="221"/>
        <end position="258"/>
    </location>
</feature>
<evidence type="ECO:0000256" key="2">
    <source>
        <dbReference type="ARBA" id="ARBA00023125"/>
    </source>
</evidence>
<proteinExistence type="predicted"/>
<dbReference type="Gene3D" id="1.10.10.60">
    <property type="entry name" value="Homeodomain-like"/>
    <property type="match status" value="2"/>
</dbReference>
<comment type="caution">
    <text evidence="6">The sequence shown here is derived from an EMBL/GenBank/DDBJ whole genome shotgun (WGS) entry which is preliminary data.</text>
</comment>
<dbReference type="InterPro" id="IPR018060">
    <property type="entry name" value="HTH_AraC"/>
</dbReference>
<feature type="domain" description="HTH araC/xylS-type" evidence="5">
    <location>
        <begin position="140"/>
        <end position="238"/>
    </location>
</feature>
<dbReference type="InterPro" id="IPR009057">
    <property type="entry name" value="Homeodomain-like_sf"/>
</dbReference>
<gene>
    <name evidence="6" type="ORF">XsacCFBP4641_18580</name>
</gene>